<dbReference type="Pfam" id="PF00535">
    <property type="entry name" value="Glycos_transf_2"/>
    <property type="match status" value="1"/>
</dbReference>
<evidence type="ECO:0000256" key="1">
    <source>
        <dbReference type="ARBA" id="ARBA00022676"/>
    </source>
</evidence>
<sequence length="320" mass="37596">MTARISVLVPVYNVERYLHQCLGSIQNQTFTDFEVLCINDGSKDGSLDIIKSYADKDERFKIIDKNNSGYGHSMNTGLDKATGSYIAIVESDDYIEENMLERLYSLAIEHDLDIARCNYYKFTETSKEKEYLDYVPQNTVVCPLDAVAVFYQAPAIWVNLYRADLLKKNGIRFLETPGASYQDTSFIFKAYACCQRFLLVDEPLLNYRLDNSNSSVNNQEKVFYVCDEYREILCFAKKNAAIYDKIKYHIPVLRFACYGWNFGRIGKKYKMSFLKRWAEEIRDDYKNGRIDANIISRNRRKKMWFIRYFPIAYKWRKKGL</sequence>
<dbReference type="Proteomes" id="UP000188912">
    <property type="component" value="Chromosome"/>
</dbReference>
<evidence type="ECO:0000259" key="3">
    <source>
        <dbReference type="Pfam" id="PF00535"/>
    </source>
</evidence>
<keyword evidence="5" id="KW-1185">Reference proteome</keyword>
<dbReference type="InterPro" id="IPR001173">
    <property type="entry name" value="Glyco_trans_2-like"/>
</dbReference>
<name>A0A1U9JWX1_9HYPH</name>
<dbReference type="PANTHER" id="PTHR22916">
    <property type="entry name" value="GLYCOSYLTRANSFERASE"/>
    <property type="match status" value="1"/>
</dbReference>
<dbReference type="Gene3D" id="3.90.550.10">
    <property type="entry name" value="Spore Coat Polysaccharide Biosynthesis Protein SpsA, Chain A"/>
    <property type="match status" value="1"/>
</dbReference>
<keyword evidence="2 4" id="KW-0808">Transferase</keyword>
<dbReference type="PANTHER" id="PTHR22916:SF51">
    <property type="entry name" value="GLYCOSYLTRANSFERASE EPSH-RELATED"/>
    <property type="match status" value="1"/>
</dbReference>
<dbReference type="GO" id="GO:0016758">
    <property type="term" value="F:hexosyltransferase activity"/>
    <property type="evidence" value="ECO:0007669"/>
    <property type="project" value="UniProtKB-ARBA"/>
</dbReference>
<dbReference type="EMBL" id="CP017315">
    <property type="protein sequence ID" value="AQS42382.1"/>
    <property type="molecule type" value="Genomic_DNA"/>
</dbReference>
<reference evidence="4 5" key="1">
    <citation type="journal article" date="2010" name="Science">
        <title>Genomic comparison of the ants Camponotus floridanus and Harpegnathos saltator.</title>
        <authorList>
            <person name="Bonasio R."/>
            <person name="Zhang G."/>
            <person name="Ye C."/>
            <person name="Mutti N.S."/>
            <person name="Fang X."/>
            <person name="Qin N."/>
            <person name="Donahue G."/>
            <person name="Yang P."/>
            <person name="Li Q."/>
            <person name="Li C."/>
            <person name="Zhang P."/>
            <person name="Huang Z."/>
            <person name="Berger S.L."/>
            <person name="Reinberg D."/>
            <person name="Wang J."/>
            <person name="Liebig J."/>
        </authorList>
    </citation>
    <scope>NUCLEOTIDE SEQUENCE [LARGE SCALE GENOMIC DNA]</scope>
    <source>
        <strain evidence="4 5">Hsal</strain>
    </source>
</reference>
<evidence type="ECO:0000313" key="4">
    <source>
        <dbReference type="EMBL" id="AQS42382.1"/>
    </source>
</evidence>
<dbReference type="InterPro" id="IPR029044">
    <property type="entry name" value="Nucleotide-diphossugar_trans"/>
</dbReference>
<gene>
    <name evidence="4" type="ORF">BHV28_17120</name>
</gene>
<protein>
    <submittedName>
        <fullName evidence="4">Glycosyl transferase family 2 protein</fullName>
    </submittedName>
</protein>
<evidence type="ECO:0000256" key="2">
    <source>
        <dbReference type="ARBA" id="ARBA00022679"/>
    </source>
</evidence>
<proteinExistence type="predicted"/>
<dbReference type="STRING" id="1902579.BHV28_17120"/>
<feature type="domain" description="Glycosyltransferase 2-like" evidence="3">
    <location>
        <begin position="6"/>
        <end position="131"/>
    </location>
</feature>
<reference evidence="4 5" key="2">
    <citation type="journal article" date="2016" name="Sci. Rep.">
        <title>The genome of Rhizobiales bacteria in predatory ants reveals urease gene functions but no genes for nitrogen fixation.</title>
        <authorList>
            <person name="Neuvonen M.M."/>
            <person name="Tamarit D."/>
            <person name="Naslund K."/>
            <person name="Liebig J."/>
            <person name="Feldhaar H."/>
            <person name="Moran N.A."/>
            <person name="Guy L."/>
            <person name="Andersson S.G."/>
        </authorList>
    </citation>
    <scope>NUCLEOTIDE SEQUENCE [LARGE SCALE GENOMIC DNA]</scope>
    <source>
        <strain evidence="4 5">Hsal</strain>
    </source>
</reference>
<keyword evidence="1" id="KW-0328">Glycosyltransferase</keyword>
<dbReference type="CDD" id="cd00761">
    <property type="entry name" value="Glyco_tranf_GTA_type"/>
    <property type="match status" value="1"/>
</dbReference>
<evidence type="ECO:0000313" key="5">
    <source>
        <dbReference type="Proteomes" id="UP000188912"/>
    </source>
</evidence>
<accession>A0A1U9JWX1</accession>
<dbReference type="AlphaFoldDB" id="A0A1U9JWX1"/>
<dbReference type="KEGG" id="thd:BHV28_17120"/>
<organism evidence="4 5">
    <name type="scientific">Candidatus Tokpelaia hoelldobleri</name>
    <dbReference type="NCBI Taxonomy" id="1902579"/>
    <lineage>
        <taxon>Bacteria</taxon>
        <taxon>Pseudomonadati</taxon>
        <taxon>Pseudomonadota</taxon>
        <taxon>Alphaproteobacteria</taxon>
        <taxon>Hyphomicrobiales</taxon>
        <taxon>Candidatus Tokpelaia</taxon>
    </lineage>
</organism>
<dbReference type="SUPFAM" id="SSF53448">
    <property type="entry name" value="Nucleotide-diphospho-sugar transferases"/>
    <property type="match status" value="1"/>
</dbReference>